<dbReference type="Proteomes" id="UP000276301">
    <property type="component" value="Unassembled WGS sequence"/>
</dbReference>
<organism evidence="3 4">
    <name type="scientific">Anaerotruncus massiliensis</name>
    <name type="common">ex Liu et al. 2021</name>
    <dbReference type="NCBI Taxonomy" id="2321404"/>
    <lineage>
        <taxon>Bacteria</taxon>
        <taxon>Bacillati</taxon>
        <taxon>Bacillota</taxon>
        <taxon>Clostridia</taxon>
        <taxon>Eubacteriales</taxon>
        <taxon>Oscillospiraceae</taxon>
        <taxon>Anaerotruncus</taxon>
    </lineage>
</organism>
<dbReference type="InterPro" id="IPR001667">
    <property type="entry name" value="DDH_dom"/>
</dbReference>
<comment type="caution">
    <text evidence="3">The sequence shown here is derived from an EMBL/GenBank/DDBJ whole genome shotgun (WGS) entry which is preliminary data.</text>
</comment>
<dbReference type="SUPFAM" id="SSF64182">
    <property type="entry name" value="DHH phosphoesterases"/>
    <property type="match status" value="1"/>
</dbReference>
<proteinExistence type="predicted"/>
<name>A0A498CKB4_9FIRM</name>
<dbReference type="GO" id="GO:0003676">
    <property type="term" value="F:nucleic acid binding"/>
    <property type="evidence" value="ECO:0007669"/>
    <property type="project" value="InterPro"/>
</dbReference>
<accession>A0A498CKB4</accession>
<dbReference type="PANTHER" id="PTHR47618">
    <property type="entry name" value="BIFUNCTIONAL OLIGORIBONUCLEASE AND PAP PHOSPHATASE NRNA"/>
    <property type="match status" value="1"/>
</dbReference>
<dbReference type="InterPro" id="IPR038763">
    <property type="entry name" value="DHH_sf"/>
</dbReference>
<evidence type="ECO:0000313" key="4">
    <source>
        <dbReference type="Proteomes" id="UP000276301"/>
    </source>
</evidence>
<dbReference type="Gene3D" id="3.90.1640.10">
    <property type="entry name" value="inorganic pyrophosphatase (n-terminal core)"/>
    <property type="match status" value="1"/>
</dbReference>
<dbReference type="Pfam" id="PF01368">
    <property type="entry name" value="DHH"/>
    <property type="match status" value="1"/>
</dbReference>
<evidence type="ECO:0000259" key="2">
    <source>
        <dbReference type="Pfam" id="PF02272"/>
    </source>
</evidence>
<reference evidence="3 4" key="1">
    <citation type="submission" date="2018-10" db="EMBL/GenBank/DDBJ databases">
        <title>Anaerotruncus faecis sp. nov., isolated from human feces.</title>
        <authorList>
            <person name="Wang Y.-J."/>
        </authorList>
    </citation>
    <scope>NUCLEOTIDE SEQUENCE [LARGE SCALE GENOMIC DNA]</scope>
    <source>
        <strain evidence="3 4">22A2-44</strain>
    </source>
</reference>
<dbReference type="Pfam" id="PF02272">
    <property type="entry name" value="DHHA1"/>
    <property type="match status" value="1"/>
</dbReference>
<dbReference type="PANTHER" id="PTHR47618:SF1">
    <property type="entry name" value="BIFUNCTIONAL OLIGORIBONUCLEASE AND PAP PHOSPHATASE NRNA"/>
    <property type="match status" value="1"/>
</dbReference>
<dbReference type="AlphaFoldDB" id="A0A498CKB4"/>
<evidence type="ECO:0000259" key="1">
    <source>
        <dbReference type="Pfam" id="PF01368"/>
    </source>
</evidence>
<gene>
    <name evidence="3" type="ORF">D4A47_11830</name>
</gene>
<dbReference type="InterPro" id="IPR051319">
    <property type="entry name" value="Oligoribo/pAp-PDE_c-di-AMP_PDE"/>
</dbReference>
<sequence length="327" mass="35897">MTQLGTSRPVDAAGAAAIIRGADHIVILCHQKPDGDTLGSGFALLGALRALGKTARIECPDGFPPRYCFMYPGFTGEEQPAFAPELVVAVDIADVQLLGDLRPRYEGRIGLCVDHHPSNTRYAENLLLDTGAAATVESIYCIIQELGVGIDYRMAVCIYTGLATDTGCFRYSNTTARTHILAAEMMRTGIDSYRINKMMFETKSVARMELERRVMDTLEYHYDHRMVITVMTRRAIAETGVPEEDMEGIAAVPRQIEGVDVAVMLQQKEERRWRVSMRSSEHVNSSAACARLGGGGHARAAGCTLEGTLEEVKARLVEELRTELTPV</sequence>
<dbReference type="Gene3D" id="3.10.310.30">
    <property type="match status" value="1"/>
</dbReference>
<feature type="domain" description="DHHA1" evidence="2">
    <location>
        <begin position="238"/>
        <end position="322"/>
    </location>
</feature>
<keyword evidence="4" id="KW-1185">Reference proteome</keyword>
<protein>
    <submittedName>
        <fullName evidence="3">Bifunctional oligoribonuclease/PAP phosphatase NrnA</fullName>
    </submittedName>
</protein>
<evidence type="ECO:0000313" key="3">
    <source>
        <dbReference type="EMBL" id="RLL08664.1"/>
    </source>
</evidence>
<feature type="domain" description="DDH" evidence="1">
    <location>
        <begin position="24"/>
        <end position="161"/>
    </location>
</feature>
<dbReference type="InterPro" id="IPR003156">
    <property type="entry name" value="DHHA1_dom"/>
</dbReference>
<dbReference type="EMBL" id="RCHT01000031">
    <property type="protein sequence ID" value="RLL08664.1"/>
    <property type="molecule type" value="Genomic_DNA"/>
</dbReference>